<feature type="transmembrane region" description="Helical" evidence="5">
    <location>
        <begin position="12"/>
        <end position="30"/>
    </location>
</feature>
<feature type="transmembrane region" description="Helical" evidence="5">
    <location>
        <begin position="210"/>
        <end position="230"/>
    </location>
</feature>
<keyword evidence="2 5" id="KW-0812">Transmembrane</keyword>
<evidence type="ECO:0000256" key="3">
    <source>
        <dbReference type="ARBA" id="ARBA00022989"/>
    </source>
</evidence>
<feature type="transmembrane region" description="Helical" evidence="5">
    <location>
        <begin position="353"/>
        <end position="381"/>
    </location>
</feature>
<feature type="transmembrane region" description="Helical" evidence="5">
    <location>
        <begin position="116"/>
        <end position="135"/>
    </location>
</feature>
<dbReference type="InterPro" id="IPR050382">
    <property type="entry name" value="MFS_Na/Anion_cotransporter"/>
</dbReference>
<protein>
    <recommendedName>
        <fullName evidence="6">Major facilitator superfamily (MFS) profile domain-containing protein</fullName>
    </recommendedName>
</protein>
<dbReference type="PANTHER" id="PTHR11662:SF399">
    <property type="entry name" value="FI19708P1-RELATED"/>
    <property type="match status" value="1"/>
</dbReference>
<keyword evidence="8" id="KW-1185">Reference proteome</keyword>
<dbReference type="InterPro" id="IPR036259">
    <property type="entry name" value="MFS_trans_sf"/>
</dbReference>
<sequence length="421" mass="45447">MGTSEEHKGCLQSRYVLIFWIFTTVTVLYTHRVGLNVAMVAMVNSTSTGSLNLSTFECPAPESMFNQSGHPSRVTQGEYDWSPSVQGIIMGAFYHGYICSLLLGSPVVAKLGARRVFVSTVLVSSVLTLGVPWFAPLGVALLSAARVGAGVAQGLTYTAMYTLVGRWAPPRQRASLLAIVMTGNQVGTILGMTATGYLCDGDFAGGWPSSFIVLGGLGVLCFLADCFTIYDSPATHPRISDTEQRFLSAQLPHMSKEKQRVATPWRSILRSGPVWAVAAAKMSWTWGYYTILTKLPMYLHVVLHFPIQENGFINALVYTTESITGILAGYMADLLMKRKIGSPTVIRRCFETIGLIGPAICLAVIPALGCDSLPVVIVLALSMGTLGMIHGGDMPNVVELAPDHAGKFQNDRLTNQRSDSQ</sequence>
<feature type="transmembrane region" description="Helical" evidence="5">
    <location>
        <begin position="176"/>
        <end position="198"/>
    </location>
</feature>
<comment type="subcellular location">
    <subcellularLocation>
        <location evidence="1">Membrane</location>
        <topology evidence="1">Multi-pass membrane protein</topology>
    </subcellularLocation>
</comment>
<evidence type="ECO:0000259" key="6">
    <source>
        <dbReference type="PROSITE" id="PS50850"/>
    </source>
</evidence>
<dbReference type="EMBL" id="CP092864">
    <property type="protein sequence ID" value="UYV62377.1"/>
    <property type="molecule type" value="Genomic_DNA"/>
</dbReference>
<evidence type="ECO:0000256" key="1">
    <source>
        <dbReference type="ARBA" id="ARBA00004141"/>
    </source>
</evidence>
<feature type="transmembrane region" description="Helical" evidence="5">
    <location>
        <begin position="274"/>
        <end position="292"/>
    </location>
</feature>
<dbReference type="PANTHER" id="PTHR11662">
    <property type="entry name" value="SOLUTE CARRIER FAMILY 17"/>
    <property type="match status" value="1"/>
</dbReference>
<evidence type="ECO:0000256" key="4">
    <source>
        <dbReference type="ARBA" id="ARBA00023136"/>
    </source>
</evidence>
<keyword evidence="3 5" id="KW-1133">Transmembrane helix</keyword>
<gene>
    <name evidence="7" type="ORF">LAZ67_2000331</name>
</gene>
<feature type="transmembrane region" description="Helical" evidence="5">
    <location>
        <begin position="312"/>
        <end position="332"/>
    </location>
</feature>
<accession>A0ABY6K184</accession>
<evidence type="ECO:0000256" key="2">
    <source>
        <dbReference type="ARBA" id="ARBA00022692"/>
    </source>
</evidence>
<evidence type="ECO:0000256" key="5">
    <source>
        <dbReference type="SAM" id="Phobius"/>
    </source>
</evidence>
<dbReference type="Proteomes" id="UP001235939">
    <property type="component" value="Chromosome 02"/>
</dbReference>
<feature type="transmembrane region" description="Helical" evidence="5">
    <location>
        <begin position="141"/>
        <end position="164"/>
    </location>
</feature>
<name>A0ABY6K184_9ARAC</name>
<dbReference type="PROSITE" id="PS50850">
    <property type="entry name" value="MFS"/>
    <property type="match status" value="1"/>
</dbReference>
<keyword evidence="4 5" id="KW-0472">Membrane</keyword>
<dbReference type="SUPFAM" id="SSF103473">
    <property type="entry name" value="MFS general substrate transporter"/>
    <property type="match status" value="1"/>
</dbReference>
<organism evidence="7 8">
    <name type="scientific">Cordylochernes scorpioides</name>
    <dbReference type="NCBI Taxonomy" id="51811"/>
    <lineage>
        <taxon>Eukaryota</taxon>
        <taxon>Metazoa</taxon>
        <taxon>Ecdysozoa</taxon>
        <taxon>Arthropoda</taxon>
        <taxon>Chelicerata</taxon>
        <taxon>Arachnida</taxon>
        <taxon>Pseudoscorpiones</taxon>
        <taxon>Cheliferoidea</taxon>
        <taxon>Chernetidae</taxon>
        <taxon>Cordylochernes</taxon>
    </lineage>
</organism>
<evidence type="ECO:0000313" key="8">
    <source>
        <dbReference type="Proteomes" id="UP001235939"/>
    </source>
</evidence>
<reference evidence="7 8" key="1">
    <citation type="submission" date="2022-01" db="EMBL/GenBank/DDBJ databases">
        <title>A chromosomal length assembly of Cordylochernes scorpioides.</title>
        <authorList>
            <person name="Zeh D."/>
            <person name="Zeh J."/>
        </authorList>
    </citation>
    <scope>NUCLEOTIDE SEQUENCE [LARGE SCALE GENOMIC DNA]</scope>
    <source>
        <strain evidence="7">IN4F17</strain>
        <tissue evidence="7">Whole Body</tissue>
    </source>
</reference>
<feature type="transmembrane region" description="Helical" evidence="5">
    <location>
        <begin position="88"/>
        <end position="109"/>
    </location>
</feature>
<dbReference type="InterPro" id="IPR020846">
    <property type="entry name" value="MFS_dom"/>
</dbReference>
<evidence type="ECO:0000313" key="7">
    <source>
        <dbReference type="EMBL" id="UYV62377.1"/>
    </source>
</evidence>
<dbReference type="Gene3D" id="1.20.1250.20">
    <property type="entry name" value="MFS general substrate transporter like domains"/>
    <property type="match status" value="2"/>
</dbReference>
<dbReference type="Pfam" id="PF07690">
    <property type="entry name" value="MFS_1"/>
    <property type="match status" value="1"/>
</dbReference>
<dbReference type="InterPro" id="IPR011701">
    <property type="entry name" value="MFS"/>
</dbReference>
<proteinExistence type="predicted"/>
<feature type="domain" description="Major facilitator superfamily (MFS) profile" evidence="6">
    <location>
        <begin position="33"/>
        <end position="421"/>
    </location>
</feature>